<accession>A0A1D8EYG1</accession>
<dbReference type="Pfam" id="PF09250">
    <property type="entry name" value="Prim-Pol"/>
    <property type="match status" value="1"/>
</dbReference>
<name>A0A1D8EYG1_9CAUD</name>
<dbReference type="Proteomes" id="UP000222191">
    <property type="component" value="Segment"/>
</dbReference>
<feature type="compositionally biased region" description="Basic residues" evidence="1">
    <location>
        <begin position="1"/>
        <end position="14"/>
    </location>
</feature>
<dbReference type="InterPro" id="IPR027417">
    <property type="entry name" value="P-loop_NTPase"/>
</dbReference>
<evidence type="ECO:0000256" key="1">
    <source>
        <dbReference type="SAM" id="MobiDB-lite"/>
    </source>
</evidence>
<evidence type="ECO:0000259" key="2">
    <source>
        <dbReference type="SMART" id="SM00943"/>
    </source>
</evidence>
<dbReference type="Gene3D" id="3.40.50.300">
    <property type="entry name" value="P-loop containing nucleotide triphosphate hydrolases"/>
    <property type="match status" value="1"/>
</dbReference>
<dbReference type="CDD" id="cd01125">
    <property type="entry name" value="RepA_RSF1010_like"/>
    <property type="match status" value="1"/>
</dbReference>
<dbReference type="InterPro" id="IPR015330">
    <property type="entry name" value="DNA_primase/pol_bifunc_N"/>
</dbReference>
<feature type="compositionally biased region" description="Basic residues" evidence="1">
    <location>
        <begin position="59"/>
        <end position="69"/>
    </location>
</feature>
<reference evidence="4" key="1">
    <citation type="submission" date="2016-07" db="EMBL/GenBank/DDBJ databases">
        <authorList>
            <person name="Edmondson J.L."/>
            <person name="Brown K.M."/>
            <person name="Clay L.G."/>
            <person name="Dean J.R."/>
            <person name="Godwin C.O."/>
            <person name="Hill N.P."/>
            <person name="Jones J."/>
            <person name="Jones M.B."/>
            <person name="Lynch M.K."/>
            <person name="Martin S."/>
            <person name="Roark C.M."/>
            <person name="Rogers R.G."/>
            <person name="Savage M.R."/>
            <person name="Schaal D.L."/>
            <person name="Thomason K.A."/>
            <person name="Woodall A.M."/>
            <person name="Plymale R."/>
            <person name="Reyna N."/>
            <person name="Garlena R.A."/>
            <person name="Russell D.A."/>
            <person name="Pope W.H."/>
            <person name="Jacobs-Sera D."/>
            <person name="Hendrix R.W."/>
            <person name="Hatfull G.F."/>
        </authorList>
    </citation>
    <scope>NUCLEOTIDE SEQUENCE [LARGE SCALE GENOMIC DNA]</scope>
</reference>
<feature type="compositionally biased region" description="Basic and acidic residues" evidence="1">
    <location>
        <begin position="70"/>
        <end position="92"/>
    </location>
</feature>
<feature type="domain" description="DNA primase/polymerase bifunctional N-terminal" evidence="2">
    <location>
        <begin position="188"/>
        <end position="432"/>
    </location>
</feature>
<organism evidence="3 4">
    <name type="scientific">Mycobacterium phage Fortunato</name>
    <dbReference type="NCBI Taxonomy" id="1882439"/>
    <lineage>
        <taxon>Viruses</taxon>
        <taxon>Duplodnaviria</taxon>
        <taxon>Heunggongvirae</taxon>
        <taxon>Uroviricota</taxon>
        <taxon>Caudoviricetes</taxon>
        <taxon>Bclasvirinae</taxon>
        <taxon>Coopervirus</taxon>
        <taxon>Coopervirus fortunato</taxon>
    </lineage>
</organism>
<evidence type="ECO:0000313" key="3">
    <source>
        <dbReference type="EMBL" id="AOT27270.1"/>
    </source>
</evidence>
<feature type="region of interest" description="Disordered" evidence="1">
    <location>
        <begin position="1"/>
        <end position="146"/>
    </location>
</feature>
<dbReference type="InterPro" id="IPR038724">
    <property type="entry name" value="RepA"/>
</dbReference>
<dbReference type="SUPFAM" id="SSF52540">
    <property type="entry name" value="P-loop containing nucleoside triphosphate hydrolases"/>
    <property type="match status" value="1"/>
</dbReference>
<dbReference type="EMBL" id="KX589269">
    <property type="protein sequence ID" value="AOT27270.1"/>
    <property type="molecule type" value="Genomic_DNA"/>
</dbReference>
<keyword evidence="4" id="KW-1185">Reference proteome</keyword>
<evidence type="ECO:0000313" key="4">
    <source>
        <dbReference type="Proteomes" id="UP000222191"/>
    </source>
</evidence>
<gene>
    <name evidence="3" type="ORF">SEA_FORTUNATO_52</name>
</gene>
<dbReference type="SUPFAM" id="SSF56747">
    <property type="entry name" value="Prim-pol domain"/>
    <property type="match status" value="1"/>
</dbReference>
<dbReference type="SMART" id="SM00943">
    <property type="entry name" value="Prim-Pol"/>
    <property type="match status" value="1"/>
</dbReference>
<protein>
    <submittedName>
        <fullName evidence="3">DNA primase/polymerase/helicase</fullName>
    </submittedName>
</protein>
<proteinExistence type="predicted"/>
<feature type="region of interest" description="Disordered" evidence="1">
    <location>
        <begin position="211"/>
        <end position="233"/>
    </location>
</feature>
<feature type="compositionally biased region" description="Basic and acidic residues" evidence="1">
    <location>
        <begin position="122"/>
        <end position="132"/>
    </location>
</feature>
<dbReference type="Pfam" id="PF13481">
    <property type="entry name" value="AAA_25"/>
    <property type="match status" value="1"/>
</dbReference>
<sequence length="1085" mass="118016">MRQGRSHRAGRTAAHRPVGPRAVPGLVRRAAARGEAGTAQGPHGRPGQDGQREPDHWPARRGHLRHRRRSGEQRPERRVRGRRAELHRDRRTVGGGVRARGHRRAGGDLHGPGEGGPADQDAQPRRQLDRRGGLPGARWRHRHQARSLRLTAQPQPRKALFMLGSKPLEAVLGSGVDNTDHEAVRAFIRQAADLGLHLLFIYPDSKVPADLRTPQKRKADDKAAQEEAQAAGRRDWQTVKSGAGLALATDDKATLERYLKRYVELFSEWREYDPTTLAHTGDAVQYNKKRHDAGEIAMSKPAAVNLAVEVGGSGVVVVDCDTAAQVDRWFEVAEIPEEYRPAPTILTPGQVGPDADINDPSTWAHADGGHFWFTVPDKYLPVLPRHLGAMTWGGDHGFAVLWDRRYVLIPPSTRPEGAYEQLGHVYDLPDWLGEAIMAAGERRVQRAEASAGDTDNPELATHIDRWAENVSWASILEPLGWTPAPRADSCGCAVWTAPGVHASPKSATAHDTGCTAGRYTETNAPLHIWTDNPAEPFDAWVAEKGTSTISKLQAVALINYGGNVGKAMDDMDVTPDLSVEPGLDPKGIDRDHRMNGDGEFTLPEVDESELAVREQQDRNIYPEDQAEDNTVVCQCGATIGPDDAFESEGQWYHHGGGSDPAADHLIEAPTPAVEYAADLSDLPADFGKPADDSPYADEVDDPDPDVFDSPHNGVPRIAPFSHWRDMPPPEYIIDGLIEHGGLSSVIGPPGVGKSTVVLDMLCHIATGKNWQGRQTRKTRVLYLPGEGLSGAVQRLKAWEDAHEVDLADDLLLGNGIILVSAQNEAWGEIAAYIARQGIGLVVFDTFARMSAGLEENSATDVGKAVRRFDKLRELTNAGVCVVHHTAKGAPDTARGSSALNGALDSELLVRMATWDVSQIADDNGRLPGKCIEITTSKQKNAEQLENPLPLLMINYELPDGVSAPLITGPNGSVDPMQGEVVLARALPEPVVETAIRIREFVDRLTQQGATRTEIALAVRPDAYAISRADTPIYWKQRIAEAVDKGLRYSLIETLTGTPSGARYIPSVNTAEQARVLAAAEVNDQD</sequence>